<gene>
    <name evidence="1" type="ORF">INT46_004580</name>
</gene>
<protein>
    <submittedName>
        <fullName evidence="1">Uncharacterized protein</fullName>
    </submittedName>
</protein>
<comment type="caution">
    <text evidence="1">The sequence shown here is derived from an EMBL/GenBank/DDBJ whole genome shotgun (WGS) entry which is preliminary data.</text>
</comment>
<sequence>MQVDTTSLEDILNKAIAEDSDNKRLEELKSTRRRSITDDVVFEEEFFEKSEVEFRRSVRISN</sequence>
<accession>A0A8H7R5H3</accession>
<name>A0A8H7R5H3_9FUNG</name>
<dbReference type="EMBL" id="JAEPRC010000205">
    <property type="protein sequence ID" value="KAG2204207.1"/>
    <property type="molecule type" value="Genomic_DNA"/>
</dbReference>
<dbReference type="AlphaFoldDB" id="A0A8H7R5H3"/>
<dbReference type="Proteomes" id="UP000650833">
    <property type="component" value="Unassembled WGS sequence"/>
</dbReference>
<reference evidence="1" key="1">
    <citation type="submission" date="2020-12" db="EMBL/GenBank/DDBJ databases">
        <title>Metabolic potential, ecology and presence of endohyphal bacteria is reflected in genomic diversity of Mucoromycotina.</title>
        <authorList>
            <person name="Muszewska A."/>
            <person name="Okrasinska A."/>
            <person name="Steczkiewicz K."/>
            <person name="Drgas O."/>
            <person name="Orlowska M."/>
            <person name="Perlinska-Lenart U."/>
            <person name="Aleksandrzak-Piekarczyk T."/>
            <person name="Szatraj K."/>
            <person name="Zielenkiewicz U."/>
            <person name="Pilsyk S."/>
            <person name="Malc E."/>
            <person name="Mieczkowski P."/>
            <person name="Kruszewska J.S."/>
            <person name="Biernat P."/>
            <person name="Pawlowska J."/>
        </authorList>
    </citation>
    <scope>NUCLEOTIDE SEQUENCE</scope>
    <source>
        <strain evidence="1">CBS 226.32</strain>
    </source>
</reference>
<proteinExistence type="predicted"/>
<organism evidence="1 2">
    <name type="scientific">Mucor plumbeus</name>
    <dbReference type="NCBI Taxonomy" id="97098"/>
    <lineage>
        <taxon>Eukaryota</taxon>
        <taxon>Fungi</taxon>
        <taxon>Fungi incertae sedis</taxon>
        <taxon>Mucoromycota</taxon>
        <taxon>Mucoromycotina</taxon>
        <taxon>Mucoromycetes</taxon>
        <taxon>Mucorales</taxon>
        <taxon>Mucorineae</taxon>
        <taxon>Mucoraceae</taxon>
        <taxon>Mucor</taxon>
    </lineage>
</organism>
<keyword evidence="2" id="KW-1185">Reference proteome</keyword>
<evidence type="ECO:0000313" key="1">
    <source>
        <dbReference type="EMBL" id="KAG2204207.1"/>
    </source>
</evidence>
<evidence type="ECO:0000313" key="2">
    <source>
        <dbReference type="Proteomes" id="UP000650833"/>
    </source>
</evidence>